<organism evidence="1 2">
    <name type="scientific">Mycena rosella</name>
    <name type="common">Pink bonnet</name>
    <name type="synonym">Agaricus rosellus</name>
    <dbReference type="NCBI Taxonomy" id="1033263"/>
    <lineage>
        <taxon>Eukaryota</taxon>
        <taxon>Fungi</taxon>
        <taxon>Dikarya</taxon>
        <taxon>Basidiomycota</taxon>
        <taxon>Agaricomycotina</taxon>
        <taxon>Agaricomycetes</taxon>
        <taxon>Agaricomycetidae</taxon>
        <taxon>Agaricales</taxon>
        <taxon>Marasmiineae</taxon>
        <taxon>Mycenaceae</taxon>
        <taxon>Mycena</taxon>
    </lineage>
</organism>
<reference evidence="1" key="1">
    <citation type="submission" date="2023-03" db="EMBL/GenBank/DDBJ databases">
        <title>Massive genome expansion in bonnet fungi (Mycena s.s.) driven by repeated elements and novel gene families across ecological guilds.</title>
        <authorList>
            <consortium name="Lawrence Berkeley National Laboratory"/>
            <person name="Harder C.B."/>
            <person name="Miyauchi S."/>
            <person name="Viragh M."/>
            <person name="Kuo A."/>
            <person name="Thoen E."/>
            <person name="Andreopoulos B."/>
            <person name="Lu D."/>
            <person name="Skrede I."/>
            <person name="Drula E."/>
            <person name="Henrissat B."/>
            <person name="Morin E."/>
            <person name="Kohler A."/>
            <person name="Barry K."/>
            <person name="LaButti K."/>
            <person name="Morin E."/>
            <person name="Salamov A."/>
            <person name="Lipzen A."/>
            <person name="Mereny Z."/>
            <person name="Hegedus B."/>
            <person name="Baldrian P."/>
            <person name="Stursova M."/>
            <person name="Weitz H."/>
            <person name="Taylor A."/>
            <person name="Grigoriev I.V."/>
            <person name="Nagy L.G."/>
            <person name="Martin F."/>
            <person name="Kauserud H."/>
        </authorList>
    </citation>
    <scope>NUCLEOTIDE SEQUENCE</scope>
    <source>
        <strain evidence="1">CBHHK067</strain>
    </source>
</reference>
<evidence type="ECO:0000313" key="1">
    <source>
        <dbReference type="EMBL" id="KAJ7673381.1"/>
    </source>
</evidence>
<dbReference type="Proteomes" id="UP001221757">
    <property type="component" value="Unassembled WGS sequence"/>
</dbReference>
<protein>
    <submittedName>
        <fullName evidence="1">Uncharacterized protein</fullName>
    </submittedName>
</protein>
<proteinExistence type="predicted"/>
<dbReference type="EMBL" id="JARKIE010000163">
    <property type="protein sequence ID" value="KAJ7673381.1"/>
    <property type="molecule type" value="Genomic_DNA"/>
</dbReference>
<comment type="caution">
    <text evidence="1">The sequence shown here is derived from an EMBL/GenBank/DDBJ whole genome shotgun (WGS) entry which is preliminary data.</text>
</comment>
<gene>
    <name evidence="1" type="ORF">B0H17DRAFT_1140979</name>
</gene>
<keyword evidence="2" id="KW-1185">Reference proteome</keyword>
<dbReference type="AlphaFoldDB" id="A0AAD7D0P8"/>
<name>A0AAD7D0P8_MYCRO</name>
<evidence type="ECO:0000313" key="2">
    <source>
        <dbReference type="Proteomes" id="UP001221757"/>
    </source>
</evidence>
<accession>A0AAD7D0P8</accession>
<sequence>MYDPALETAPPADYLSDETWCAPAGAGPVFDNAKAYMAYTLPTRLWRAKRISSGGLWHGRNGDGHAHNCAVEACADGLRGCRLRCVFGAICGPCWGAAALHAVLDQLARTLPWAVYKTNKELEQSVCAATANGPDSSASAAAVDIVMQQCKEKPARPLCFT</sequence>